<gene>
    <name evidence="10" type="primary">ND3</name>
</gene>
<protein>
    <recommendedName>
        <fullName evidence="3 9">NADH-ubiquinone oxidoreductase chain 3</fullName>
        <ecNumber evidence="9">7.1.1.2</ecNumber>
    </recommendedName>
</protein>
<reference evidence="10" key="1">
    <citation type="journal article" name="Insects">
        <title>Tracking the Distribution and Burst of Nuclear Mitochondrial DNA Sequences (NUMTs) in Fig Wasp Genomes.</title>
        <authorList>
            <person name="Wang J.X."/>
            <person name="Liu J."/>
            <person name="Miao Y.H."/>
            <person name="Huang D.W."/>
            <person name="Xiao J.H."/>
        </authorList>
    </citation>
    <scope>NUCLEOTIDE SEQUENCE</scope>
</reference>
<keyword evidence="9" id="KW-0830">Ubiquinone</keyword>
<keyword evidence="9" id="KW-1278">Translocase</keyword>
<evidence type="ECO:0000256" key="5">
    <source>
        <dbReference type="ARBA" id="ARBA00022692"/>
    </source>
</evidence>
<evidence type="ECO:0000256" key="1">
    <source>
        <dbReference type="ARBA" id="ARBA00004370"/>
    </source>
</evidence>
<keyword evidence="7 9" id="KW-0472">Membrane</keyword>
<comment type="catalytic activity">
    <reaction evidence="8 9">
        <text>a ubiquinone + NADH + 5 H(+)(in) = a ubiquinol + NAD(+) + 4 H(+)(out)</text>
        <dbReference type="Rhea" id="RHEA:29091"/>
        <dbReference type="Rhea" id="RHEA-COMP:9565"/>
        <dbReference type="Rhea" id="RHEA-COMP:9566"/>
        <dbReference type="ChEBI" id="CHEBI:15378"/>
        <dbReference type="ChEBI" id="CHEBI:16389"/>
        <dbReference type="ChEBI" id="CHEBI:17976"/>
        <dbReference type="ChEBI" id="CHEBI:57540"/>
        <dbReference type="ChEBI" id="CHEBI:57945"/>
        <dbReference type="EC" id="7.1.1.2"/>
    </reaction>
</comment>
<organism evidence="10">
    <name type="scientific">Dolichoris vasculosae</name>
    <dbReference type="NCBI Taxonomy" id="130022"/>
    <lineage>
        <taxon>Eukaryota</taxon>
        <taxon>Metazoa</taxon>
        <taxon>Ecdysozoa</taxon>
        <taxon>Arthropoda</taxon>
        <taxon>Hexapoda</taxon>
        <taxon>Insecta</taxon>
        <taxon>Pterygota</taxon>
        <taxon>Neoptera</taxon>
        <taxon>Endopterygota</taxon>
        <taxon>Hymenoptera</taxon>
        <taxon>Apocrita</taxon>
        <taxon>Proctotrupomorpha</taxon>
        <taxon>Chalcidoidea</taxon>
        <taxon>Agaonidae</taxon>
        <taxon>Agaoninae</taxon>
        <taxon>Dolichoris</taxon>
    </lineage>
</organism>
<dbReference type="InterPro" id="IPR000440">
    <property type="entry name" value="NADH_UbQ/plastoQ_OxRdtase_su3"/>
</dbReference>
<name>A0A8A2FF34_9HYME</name>
<comment type="similarity">
    <text evidence="2 9">Belongs to the complex I subunit 3 family.</text>
</comment>
<feature type="transmembrane region" description="Helical" evidence="9">
    <location>
        <begin position="53"/>
        <end position="74"/>
    </location>
</feature>
<dbReference type="PANTHER" id="PTHR11058">
    <property type="entry name" value="NADH-UBIQUINONE OXIDOREDUCTASE CHAIN 3"/>
    <property type="match status" value="1"/>
</dbReference>
<dbReference type="PANTHER" id="PTHR11058:SF9">
    <property type="entry name" value="NADH-UBIQUINONE OXIDOREDUCTASE CHAIN 3"/>
    <property type="match status" value="1"/>
</dbReference>
<dbReference type="GO" id="GO:0008137">
    <property type="term" value="F:NADH dehydrogenase (ubiquinone) activity"/>
    <property type="evidence" value="ECO:0007669"/>
    <property type="project" value="UniProtKB-UniRule"/>
</dbReference>
<keyword evidence="9" id="KW-0520">NAD</keyword>
<sequence length="112" mass="13660">MTILFMVLIIIFFMKFLNFIISKKKYKNYEKLSIFECGYDPLSKNRLPFSMQFYLISVLFLIFDVEISLILPFIDNNMYYLFEPYYLMMIIFGILLFGLLLEWYEGVISWFK</sequence>
<keyword evidence="4 9" id="KW-0813">Transport</keyword>
<keyword evidence="9" id="KW-0679">Respiratory chain</keyword>
<geneLocation type="mitochondrion" evidence="10"/>
<dbReference type="EC" id="7.1.1.2" evidence="9"/>
<dbReference type="GO" id="GO:0031966">
    <property type="term" value="C:mitochondrial membrane"/>
    <property type="evidence" value="ECO:0007669"/>
    <property type="project" value="UniProtKB-SubCell"/>
</dbReference>
<evidence type="ECO:0000256" key="7">
    <source>
        <dbReference type="ARBA" id="ARBA00023136"/>
    </source>
</evidence>
<dbReference type="EMBL" id="MT947596">
    <property type="protein sequence ID" value="QSV12567.1"/>
    <property type="molecule type" value="Genomic_DNA"/>
</dbReference>
<evidence type="ECO:0000256" key="4">
    <source>
        <dbReference type="ARBA" id="ARBA00022448"/>
    </source>
</evidence>
<keyword evidence="5 9" id="KW-0812">Transmembrane</keyword>
<dbReference type="Pfam" id="PF00507">
    <property type="entry name" value="Oxidored_q4"/>
    <property type="match status" value="1"/>
</dbReference>
<keyword evidence="9 10" id="KW-0496">Mitochondrion</keyword>
<dbReference type="GO" id="GO:0030964">
    <property type="term" value="C:NADH dehydrogenase complex"/>
    <property type="evidence" value="ECO:0007669"/>
    <property type="project" value="TreeGrafter"/>
</dbReference>
<evidence type="ECO:0000256" key="3">
    <source>
        <dbReference type="ARBA" id="ARBA00021007"/>
    </source>
</evidence>
<evidence type="ECO:0000313" key="10">
    <source>
        <dbReference type="EMBL" id="QSV12567.1"/>
    </source>
</evidence>
<feature type="transmembrane region" description="Helical" evidence="9">
    <location>
        <begin position="86"/>
        <end position="104"/>
    </location>
</feature>
<evidence type="ECO:0000256" key="9">
    <source>
        <dbReference type="RuleBase" id="RU003640"/>
    </source>
</evidence>
<keyword evidence="9" id="KW-0249">Electron transport</keyword>
<feature type="transmembrane region" description="Helical" evidence="9">
    <location>
        <begin position="6"/>
        <end position="22"/>
    </location>
</feature>
<evidence type="ECO:0000256" key="2">
    <source>
        <dbReference type="ARBA" id="ARBA00008472"/>
    </source>
</evidence>
<dbReference type="Gene3D" id="1.20.58.1610">
    <property type="entry name" value="NADH:ubiquinone/plastoquinone oxidoreductase, chain 3"/>
    <property type="match status" value="1"/>
</dbReference>
<dbReference type="AlphaFoldDB" id="A0A8A2FF34"/>
<evidence type="ECO:0000256" key="6">
    <source>
        <dbReference type="ARBA" id="ARBA00022989"/>
    </source>
</evidence>
<comment type="function">
    <text evidence="9">Core subunit of the mitochondrial membrane respiratory chain NADH dehydrogenase (Complex I) which catalyzes electron transfer from NADH through the respiratory chain, using ubiquinone as an electron acceptor. Essential for the catalytic activity of complex I.</text>
</comment>
<evidence type="ECO:0000256" key="8">
    <source>
        <dbReference type="ARBA" id="ARBA00049551"/>
    </source>
</evidence>
<dbReference type="InterPro" id="IPR038430">
    <property type="entry name" value="NDAH_ubi_oxred_su3_sf"/>
</dbReference>
<keyword evidence="6 9" id="KW-1133">Transmembrane helix</keyword>
<proteinExistence type="inferred from homology"/>
<comment type="subcellular location">
    <subcellularLocation>
        <location evidence="1">Membrane</location>
    </subcellularLocation>
    <subcellularLocation>
        <location evidence="9">Mitochondrion membrane</location>
        <topology evidence="9">Multi-pass membrane protein</topology>
    </subcellularLocation>
</comment>
<accession>A0A8A2FF34</accession>